<name>A0A345DEH3_9BURK</name>
<organism evidence="1 2">
    <name type="scientific">Ephemeroptericola cinctiostellae</name>
    <dbReference type="NCBI Taxonomy" id="2268024"/>
    <lineage>
        <taxon>Bacteria</taxon>
        <taxon>Pseudomonadati</taxon>
        <taxon>Pseudomonadota</taxon>
        <taxon>Betaproteobacteria</taxon>
        <taxon>Burkholderiales</taxon>
        <taxon>Burkholderiaceae</taxon>
        <taxon>Ephemeroptericola</taxon>
    </lineage>
</organism>
<keyword evidence="2" id="KW-1185">Reference proteome</keyword>
<dbReference type="OrthoDB" id="5912178at2"/>
<dbReference type="Proteomes" id="UP000252182">
    <property type="component" value="Chromosome"/>
</dbReference>
<dbReference type="KEGG" id="hyf:DTO96_102517"/>
<evidence type="ECO:0000313" key="1">
    <source>
        <dbReference type="EMBL" id="AXF86761.1"/>
    </source>
</evidence>
<proteinExistence type="predicted"/>
<evidence type="ECO:0000313" key="2">
    <source>
        <dbReference type="Proteomes" id="UP000252182"/>
    </source>
</evidence>
<gene>
    <name evidence="1" type="ORF">DTO96_102517</name>
</gene>
<dbReference type="Pfam" id="PF10123">
    <property type="entry name" value="Mu-like_Pro"/>
    <property type="match status" value="1"/>
</dbReference>
<dbReference type="AlphaFoldDB" id="A0A345DEH3"/>
<dbReference type="RefSeq" id="WP_114563803.1">
    <property type="nucleotide sequence ID" value="NZ_CP031124.1"/>
</dbReference>
<dbReference type="InterPro" id="IPR012106">
    <property type="entry name" value="Phage_Mu_Gp1"/>
</dbReference>
<reference evidence="2" key="1">
    <citation type="submission" date="2018-07" db="EMBL/GenBank/DDBJ databases">
        <authorList>
            <person name="Kim H."/>
        </authorList>
    </citation>
    <scope>NUCLEOTIDE SEQUENCE [LARGE SCALE GENOMIC DNA]</scope>
    <source>
        <strain evidence="2">F02</strain>
    </source>
</reference>
<sequence length="858" mass="92703">MHPQHIKLSDSIPQVIRMLSSVVATPLAPGQKTWVTVTRTGTFTDPRYGTFEITNDMLLSMVRNFDARTVGIDIFIDVSHKPDDGAAAKITKLSVEGNRLRALVEWTAFGVSAIKERGFRYLSAEYHENYQDNEVGETHGAVLLGAGLTVRPVIKRLDPVTLSCESEDGNIPLIVHPELAQRFLTEANNSMTILTKLLTALAAMSLSEPVRAQFKTLAETQLKGVTDESVAKSLAGNIEAAAKALAEETKPLAGLAAAVVDKAPESAAPVTLSEAQIGELVTKKLNEARKTADDIVAAVAAKKIVLSETINAAEGLDDELKKELSTSASHFITADMSDDKVRELAQHQIEHGNRVVAAKTLSSMGYGAAPAGSPHIMVLSDDSKKLTSIYTDHLKKTSSAHMLSLDDKAPLHPFCERILAEYDRIHGADLQKEIKVLAGAATDMASTNLPYSVQREVIRQALSDLNVLALVQTLTDFNAQATTQIPFETRDMSQMINDGMVFEARPIPFAGVSQGMESVWVTPMKIALSITNEVMFFTRSSALNWDALGRNIETNARIMKELVHRRICNELQRASDSYLAATVSNEAFTTQLTGAKSVIKTTGFPVVRPFQPRDLQGNAQGVAENAITVVLNSVTVLPYDGSGTQTTGTYYRVVSYNVGTLQFVNQAGVPVTPANTGTNTISYSRATNVALWNSDFNAASITLEKNLNGLLRAIGARKAMMKAQRFVEPDYLLMSPTLNDTISNAEQFVVSLKRDGTNTSSVGDLDAVKSIPTFGTNAPGIDLGDERILMGKRGVTGYTIVKPYVSGELIEAIDPTTGKPLGKKVAYGEEYNAIATPKAVRDRATSIVVFSQTARDAI</sequence>
<accession>A0A345DEH3</accession>
<dbReference type="EMBL" id="CP031124">
    <property type="protein sequence ID" value="AXF86761.1"/>
    <property type="molecule type" value="Genomic_DNA"/>
</dbReference>
<protein>
    <submittedName>
        <fullName evidence="1">Uncharacterized protein</fullName>
    </submittedName>
</protein>